<comment type="caution">
    <text evidence="3">The sequence shown here is derived from an EMBL/GenBank/DDBJ whole genome shotgun (WGS) entry which is preliminary data.</text>
</comment>
<evidence type="ECO:0000313" key="3">
    <source>
        <dbReference type="EMBL" id="KAA5801611.1"/>
    </source>
</evidence>
<dbReference type="Pfam" id="PF12146">
    <property type="entry name" value="Hydrolase_4"/>
    <property type="match status" value="1"/>
</dbReference>
<organism evidence="3 4">
    <name type="scientific">Alkalicaulis satelles</name>
    <dbReference type="NCBI Taxonomy" id="2609175"/>
    <lineage>
        <taxon>Bacteria</taxon>
        <taxon>Pseudomonadati</taxon>
        <taxon>Pseudomonadota</taxon>
        <taxon>Alphaproteobacteria</taxon>
        <taxon>Maricaulales</taxon>
        <taxon>Maricaulaceae</taxon>
        <taxon>Alkalicaulis</taxon>
    </lineage>
</organism>
<dbReference type="EMBL" id="VWOJ01000004">
    <property type="protein sequence ID" value="KAA5801611.1"/>
    <property type="molecule type" value="Genomic_DNA"/>
</dbReference>
<dbReference type="Proteomes" id="UP000325122">
    <property type="component" value="Unassembled WGS sequence"/>
</dbReference>
<evidence type="ECO:0000259" key="2">
    <source>
        <dbReference type="Pfam" id="PF12146"/>
    </source>
</evidence>
<proteinExistence type="predicted"/>
<dbReference type="AlphaFoldDB" id="A0A5M6ZHC2"/>
<feature type="chain" id="PRO_5024292636" evidence="1">
    <location>
        <begin position="20"/>
        <end position="622"/>
    </location>
</feature>
<dbReference type="Gene3D" id="3.40.50.1820">
    <property type="entry name" value="alpha/beta hydrolase"/>
    <property type="match status" value="1"/>
</dbReference>
<dbReference type="InterPro" id="IPR011047">
    <property type="entry name" value="Quinoprotein_ADH-like_sf"/>
</dbReference>
<dbReference type="SUPFAM" id="SSF50998">
    <property type="entry name" value="Quinoprotein alcohol dehydrogenase-like"/>
    <property type="match status" value="1"/>
</dbReference>
<sequence length="622" mass="65968">MPTLKSGMAFLTAATLSVAACSGPDRASAPDLCSAGRLALDGEGRLGVLSAGGRLYREDHDGGYRVLATSATEFVFQPSGGLIYSSVDEGVVFVGARGARRLAHPDPVDGSVLWLWAASPEDGPWPLLHQSDDAELFMPPDGGPEILVSRSRTRHLTRLEAAGQGRLRQSPRLDLPVSGAAFPLPGEDGVLIVSASEDVYRFVIHDAGGAHEIAAWPSTPEAWLGQAGWNGWPARHEGRSGILLSGGYPSDGTVRPLIFASRSGLSVIMPRSGRPVSLPVVTAGRELAGLLSLDLPARVEGLAEGSGFDALSDWISQTGFQLARLSAARADGPYLLTGFAQGHKRIVRVTHEDGAIREERLAQCRPRAPVSEVRTVTPEGQTLTHYRLAPEPSAASRDLDGVVVVHVHGGPSARAYPELPWFFERLVSQGALGYGANYRGNTGFTREIEGLAEPLWTVGHMVEDVRAVLDQARRDNPGRPVILLGDSFGAYLILQLLIAGGGADIDGVVLFASFPGYEAGMAAIEGQWDVPVLEAFELRRDALSDGFWAALETAPLDQLPVVFVHGTADTVTSWLSAFSMAQRLDANPGACMTWRTVTDAGHGDIPSGAILEAVIIAAKGCE</sequence>
<gene>
    <name evidence="3" type="ORF">F1654_11995</name>
</gene>
<evidence type="ECO:0000313" key="4">
    <source>
        <dbReference type="Proteomes" id="UP000325122"/>
    </source>
</evidence>
<name>A0A5M6ZHC2_9PROT</name>
<dbReference type="InterPro" id="IPR029058">
    <property type="entry name" value="AB_hydrolase_fold"/>
</dbReference>
<evidence type="ECO:0000256" key="1">
    <source>
        <dbReference type="SAM" id="SignalP"/>
    </source>
</evidence>
<dbReference type="PROSITE" id="PS51257">
    <property type="entry name" value="PROKAR_LIPOPROTEIN"/>
    <property type="match status" value="1"/>
</dbReference>
<protein>
    <submittedName>
        <fullName evidence="3">Lysophospholipase</fullName>
    </submittedName>
</protein>
<reference evidence="3 4" key="1">
    <citation type="submission" date="2019-09" db="EMBL/GenBank/DDBJ databases">
        <authorList>
            <person name="Kevbrin V."/>
            <person name="Grouzdev D.S."/>
        </authorList>
    </citation>
    <scope>NUCLEOTIDE SEQUENCE [LARGE SCALE GENOMIC DNA]</scope>
    <source>
        <strain evidence="3 4">G-192</strain>
    </source>
</reference>
<keyword evidence="1" id="KW-0732">Signal</keyword>
<dbReference type="SUPFAM" id="SSF53474">
    <property type="entry name" value="alpha/beta-Hydrolases"/>
    <property type="match status" value="1"/>
</dbReference>
<accession>A0A5M6ZHC2</accession>
<dbReference type="InterPro" id="IPR022742">
    <property type="entry name" value="Hydrolase_4"/>
</dbReference>
<feature type="signal peptide" evidence="1">
    <location>
        <begin position="1"/>
        <end position="19"/>
    </location>
</feature>
<keyword evidence="4" id="KW-1185">Reference proteome</keyword>
<feature type="domain" description="Serine aminopeptidase S33" evidence="2">
    <location>
        <begin position="403"/>
        <end position="519"/>
    </location>
</feature>